<dbReference type="RefSeq" id="WP_354696478.1">
    <property type="nucleotide sequence ID" value="NZ_JAZHOG010000011.1"/>
</dbReference>
<dbReference type="Gene3D" id="1.10.8.60">
    <property type="match status" value="1"/>
</dbReference>
<dbReference type="SUPFAM" id="SSF52540">
    <property type="entry name" value="P-loop containing nucleoside triphosphate hydrolases"/>
    <property type="match status" value="1"/>
</dbReference>
<dbReference type="Gene3D" id="3.40.50.2300">
    <property type="match status" value="1"/>
</dbReference>
<dbReference type="GO" id="GO:0005524">
    <property type="term" value="F:ATP binding"/>
    <property type="evidence" value="ECO:0007669"/>
    <property type="project" value="UniProtKB-KW"/>
</dbReference>
<dbReference type="Proteomes" id="UP001359886">
    <property type="component" value="Unassembled WGS sequence"/>
</dbReference>
<dbReference type="InterPro" id="IPR011006">
    <property type="entry name" value="CheY-like_superfamily"/>
</dbReference>
<feature type="modified residue" description="4-aspartylphosphate" evidence="6">
    <location>
        <position position="74"/>
    </location>
</feature>
<dbReference type="GO" id="GO:0000160">
    <property type="term" value="P:phosphorelay signal transduction system"/>
    <property type="evidence" value="ECO:0007669"/>
    <property type="project" value="InterPro"/>
</dbReference>
<dbReference type="CDD" id="cd00156">
    <property type="entry name" value="REC"/>
    <property type="match status" value="1"/>
</dbReference>
<dbReference type="Pfam" id="PF00072">
    <property type="entry name" value="Response_reg"/>
    <property type="match status" value="1"/>
</dbReference>
<dbReference type="PANTHER" id="PTHR32071">
    <property type="entry name" value="TRANSCRIPTIONAL REGULATORY PROTEIN"/>
    <property type="match status" value="1"/>
</dbReference>
<keyword evidence="3" id="KW-0805">Transcription regulation</keyword>
<protein>
    <submittedName>
        <fullName evidence="9">Sigma-54 dependent transcriptional regulator</fullName>
    </submittedName>
</protein>
<dbReference type="FunFam" id="3.40.50.300:FF:000006">
    <property type="entry name" value="DNA-binding transcriptional regulator NtrC"/>
    <property type="match status" value="1"/>
</dbReference>
<dbReference type="Gene3D" id="3.40.50.300">
    <property type="entry name" value="P-loop containing nucleotide triphosphate hydrolases"/>
    <property type="match status" value="1"/>
</dbReference>
<evidence type="ECO:0000256" key="5">
    <source>
        <dbReference type="ARBA" id="ARBA00023163"/>
    </source>
</evidence>
<sequence>MLDRLVAGGEHVPSQDSGVQTEMAHVLIVDDESAFADGLAEYLEVKGHSASAVGTLADARDAVSGRVPDVVMLDLMLPDGSGLELLDSLADEQPKRIVIMTGHSGVKSLIGGMAGQGVTYLKKPIEPRDVSGILATLGDDSPPAEADSNGAGTGHFGLLLGESEAMQSIYDQIRRVGTTDSTVLVQGESGTGKELVAEAIHRVSGQTGPFVPVNCGGLSRDLVSSQLFGHEKGAFTGADQRHAGFFERAKDGTLFLDEITEMPLETQTHLLRVLETRKVLRLGSEREIPVNARLIAATNRNPAEAVGDGELREDLYFRLRVFPIELPPLRERKGDVRLLAHHFLTELNEQNGTAKQFSDTALDRLEKHLWPGNVRELKHTVHRAYILAESDVVETPDRFDEDLPGGIEGISVGRSIADVEKDLILSTVEHFKGDKKAAAAVLGVSLKTLYNRMKSYEEAG</sequence>
<accession>A0AAW9R8L4</accession>
<dbReference type="SMART" id="SM00382">
    <property type="entry name" value="AAA"/>
    <property type="match status" value="1"/>
</dbReference>
<feature type="domain" description="Sigma-54 factor interaction" evidence="7">
    <location>
        <begin position="159"/>
        <end position="386"/>
    </location>
</feature>
<dbReference type="SMART" id="SM00448">
    <property type="entry name" value="REC"/>
    <property type="match status" value="1"/>
</dbReference>
<dbReference type="PROSITE" id="PS50045">
    <property type="entry name" value="SIGMA54_INTERACT_4"/>
    <property type="match status" value="1"/>
</dbReference>
<evidence type="ECO:0000256" key="2">
    <source>
        <dbReference type="ARBA" id="ARBA00022840"/>
    </source>
</evidence>
<feature type="domain" description="Response regulatory" evidence="8">
    <location>
        <begin position="25"/>
        <end position="138"/>
    </location>
</feature>
<dbReference type="InterPro" id="IPR009057">
    <property type="entry name" value="Homeodomain-like_sf"/>
</dbReference>
<dbReference type="InterPro" id="IPR027417">
    <property type="entry name" value="P-loop_NTPase"/>
</dbReference>
<dbReference type="SUPFAM" id="SSF46689">
    <property type="entry name" value="Homeodomain-like"/>
    <property type="match status" value="1"/>
</dbReference>
<evidence type="ECO:0000256" key="1">
    <source>
        <dbReference type="ARBA" id="ARBA00022741"/>
    </source>
</evidence>
<keyword evidence="1" id="KW-0547">Nucleotide-binding</keyword>
<dbReference type="PROSITE" id="PS00675">
    <property type="entry name" value="SIGMA54_INTERACT_1"/>
    <property type="match status" value="1"/>
</dbReference>
<dbReference type="InterPro" id="IPR025662">
    <property type="entry name" value="Sigma_54_int_dom_ATP-bd_1"/>
</dbReference>
<dbReference type="InterPro" id="IPR003593">
    <property type="entry name" value="AAA+_ATPase"/>
</dbReference>
<keyword evidence="5" id="KW-0804">Transcription</keyword>
<evidence type="ECO:0000259" key="8">
    <source>
        <dbReference type="PROSITE" id="PS50110"/>
    </source>
</evidence>
<dbReference type="CDD" id="cd00009">
    <property type="entry name" value="AAA"/>
    <property type="match status" value="1"/>
</dbReference>
<dbReference type="Pfam" id="PF25601">
    <property type="entry name" value="AAA_lid_14"/>
    <property type="match status" value="1"/>
</dbReference>
<keyword evidence="4" id="KW-0238">DNA-binding</keyword>
<comment type="caution">
    <text evidence="9">The sequence shown here is derived from an EMBL/GenBank/DDBJ whole genome shotgun (WGS) entry which is preliminary data.</text>
</comment>
<keyword evidence="10" id="KW-1185">Reference proteome</keyword>
<name>A0AAW9R8L4_9GAMM</name>
<evidence type="ECO:0000313" key="10">
    <source>
        <dbReference type="Proteomes" id="UP001359886"/>
    </source>
</evidence>
<evidence type="ECO:0000256" key="6">
    <source>
        <dbReference type="PROSITE-ProRule" id="PRU00169"/>
    </source>
</evidence>
<keyword evidence="6" id="KW-0597">Phosphoprotein</keyword>
<dbReference type="Pfam" id="PF00158">
    <property type="entry name" value="Sigma54_activat"/>
    <property type="match status" value="1"/>
</dbReference>
<dbReference type="InterPro" id="IPR058031">
    <property type="entry name" value="AAA_lid_NorR"/>
</dbReference>
<dbReference type="GO" id="GO:0006355">
    <property type="term" value="P:regulation of DNA-templated transcription"/>
    <property type="evidence" value="ECO:0007669"/>
    <property type="project" value="InterPro"/>
</dbReference>
<dbReference type="InterPro" id="IPR002078">
    <property type="entry name" value="Sigma_54_int"/>
</dbReference>
<dbReference type="InterPro" id="IPR002197">
    <property type="entry name" value="HTH_Fis"/>
</dbReference>
<evidence type="ECO:0000256" key="4">
    <source>
        <dbReference type="ARBA" id="ARBA00023125"/>
    </source>
</evidence>
<dbReference type="PANTHER" id="PTHR32071:SF117">
    <property type="entry name" value="PTS-DEPENDENT DIHYDROXYACETONE KINASE OPERON REGULATORY PROTEIN-RELATED"/>
    <property type="match status" value="1"/>
</dbReference>
<gene>
    <name evidence="9" type="ORF">V3330_16115</name>
</gene>
<dbReference type="PROSITE" id="PS00688">
    <property type="entry name" value="SIGMA54_INTERACT_3"/>
    <property type="match status" value="1"/>
</dbReference>
<dbReference type="Pfam" id="PF02954">
    <property type="entry name" value="HTH_8"/>
    <property type="match status" value="1"/>
</dbReference>
<reference evidence="9 10" key="1">
    <citation type="submission" date="2024-02" db="EMBL/GenBank/DDBJ databases">
        <title>A novel Wenzhouxiangellaceae bacterium, isolated from coastal sediments.</title>
        <authorList>
            <person name="Du Z.-J."/>
            <person name="Ye Y.-Q."/>
            <person name="Zhang X.-Y."/>
        </authorList>
    </citation>
    <scope>NUCLEOTIDE SEQUENCE [LARGE SCALE GENOMIC DNA]</scope>
    <source>
        <strain evidence="9 10">CH-27</strain>
    </source>
</reference>
<evidence type="ECO:0000259" key="7">
    <source>
        <dbReference type="PROSITE" id="PS50045"/>
    </source>
</evidence>
<dbReference type="GO" id="GO:0043565">
    <property type="term" value="F:sequence-specific DNA binding"/>
    <property type="evidence" value="ECO:0007669"/>
    <property type="project" value="InterPro"/>
</dbReference>
<dbReference type="InterPro" id="IPR001789">
    <property type="entry name" value="Sig_transdc_resp-reg_receiver"/>
</dbReference>
<evidence type="ECO:0000313" key="9">
    <source>
        <dbReference type="EMBL" id="MEJ8569157.1"/>
    </source>
</evidence>
<dbReference type="EMBL" id="JAZHOG010000011">
    <property type="protein sequence ID" value="MEJ8569157.1"/>
    <property type="molecule type" value="Genomic_DNA"/>
</dbReference>
<organism evidence="9 10">
    <name type="scientific">Elongatibacter sediminis</name>
    <dbReference type="NCBI Taxonomy" id="3119006"/>
    <lineage>
        <taxon>Bacteria</taxon>
        <taxon>Pseudomonadati</taxon>
        <taxon>Pseudomonadota</taxon>
        <taxon>Gammaproteobacteria</taxon>
        <taxon>Chromatiales</taxon>
        <taxon>Wenzhouxiangellaceae</taxon>
        <taxon>Elongatibacter</taxon>
    </lineage>
</organism>
<dbReference type="InterPro" id="IPR025944">
    <property type="entry name" value="Sigma_54_int_dom_CS"/>
</dbReference>
<dbReference type="AlphaFoldDB" id="A0AAW9R8L4"/>
<dbReference type="PROSITE" id="PS50110">
    <property type="entry name" value="RESPONSE_REGULATORY"/>
    <property type="match status" value="1"/>
</dbReference>
<dbReference type="SUPFAM" id="SSF52172">
    <property type="entry name" value="CheY-like"/>
    <property type="match status" value="1"/>
</dbReference>
<dbReference type="Gene3D" id="1.10.10.60">
    <property type="entry name" value="Homeodomain-like"/>
    <property type="match status" value="1"/>
</dbReference>
<keyword evidence="2" id="KW-0067">ATP-binding</keyword>
<proteinExistence type="predicted"/>
<evidence type="ECO:0000256" key="3">
    <source>
        <dbReference type="ARBA" id="ARBA00023015"/>
    </source>
</evidence>